<dbReference type="Proteomes" id="UP000030675">
    <property type="component" value="Unassembled WGS sequence"/>
</dbReference>
<dbReference type="AlphaFoldDB" id="A0A0U1P9P5"/>
<evidence type="ECO:0000313" key="2">
    <source>
        <dbReference type="EMBL" id="GAD31124.1"/>
    </source>
</evidence>
<proteinExistence type="predicted"/>
<feature type="transmembrane region" description="Helical" evidence="1">
    <location>
        <begin position="37"/>
        <end position="61"/>
    </location>
</feature>
<sequence length="68" mass="7510">MLIKILLIGLLLVIIISLFKALPVMLKGQSSRPMSHYLGWRIGLSVLAFILIVIALLTGVITPNPRPY</sequence>
<dbReference type="EMBL" id="DF196819">
    <property type="protein sequence ID" value="GAD31124.1"/>
    <property type="molecule type" value="Genomic_DNA"/>
</dbReference>
<accession>A0A0U1P9P5</accession>
<dbReference type="GeneID" id="99740675"/>
<name>A0A0U1P9P5_PHOLE</name>
<dbReference type="HOGENOM" id="CLU_162755_3_0_6"/>
<evidence type="ECO:0000313" key="3">
    <source>
        <dbReference type="Proteomes" id="UP000030675"/>
    </source>
</evidence>
<evidence type="ECO:0000256" key="1">
    <source>
        <dbReference type="SAM" id="Phobius"/>
    </source>
</evidence>
<reference evidence="3" key="1">
    <citation type="submission" date="2012-12" db="EMBL/GenBank/DDBJ databases">
        <title>Genome Sequence of Photobacterium leiognathi lrivu.4.1.</title>
        <authorList>
            <person name="Urbanczyk H."/>
            <person name="Ogura Y."/>
            <person name="Hayashi T."/>
            <person name="Dunlap P.V."/>
        </authorList>
    </citation>
    <scope>NUCLEOTIDE SEQUENCE [LARGE SCALE GENOMIC DNA]</scope>
    <source>
        <strain evidence="3">lrivu.4.1</strain>
    </source>
</reference>
<dbReference type="eggNOG" id="ENOG5033ADG">
    <property type="taxonomic scope" value="Bacteria"/>
</dbReference>
<keyword evidence="1" id="KW-1133">Transmembrane helix</keyword>
<keyword evidence="1" id="KW-0812">Transmembrane</keyword>
<organism evidence="2 3">
    <name type="scientific">Photobacterium leiognathi lrivu.4.1</name>
    <dbReference type="NCBI Taxonomy" id="1248232"/>
    <lineage>
        <taxon>Bacteria</taxon>
        <taxon>Pseudomonadati</taxon>
        <taxon>Pseudomonadota</taxon>
        <taxon>Gammaproteobacteria</taxon>
        <taxon>Vibrionales</taxon>
        <taxon>Vibrionaceae</taxon>
        <taxon>Photobacterium</taxon>
    </lineage>
</organism>
<dbReference type="Pfam" id="PF11137">
    <property type="entry name" value="DUF2909"/>
    <property type="match status" value="1"/>
</dbReference>
<dbReference type="RefSeq" id="WP_023933877.1">
    <property type="nucleotide sequence ID" value="NZ_DF196819.1"/>
</dbReference>
<keyword evidence="1" id="KW-0472">Membrane</keyword>
<gene>
    <name evidence="2" type="ORF">PLEI_2781</name>
</gene>
<protein>
    <submittedName>
        <fullName evidence="2">Putative membrane protein</fullName>
    </submittedName>
</protein>
<dbReference type="InterPro" id="IPR021313">
    <property type="entry name" value="DUF2909"/>
</dbReference>